<dbReference type="CDD" id="cd21699">
    <property type="entry name" value="JMTM_APP_like"/>
    <property type="match status" value="1"/>
</dbReference>
<feature type="transmembrane region" description="Helical" evidence="2">
    <location>
        <begin position="272"/>
        <end position="294"/>
    </location>
</feature>
<feature type="chain" id="PRO_5047286962" evidence="3">
    <location>
        <begin position="21"/>
        <end position="427"/>
    </location>
</feature>
<keyword evidence="5" id="KW-1185">Reference proteome</keyword>
<name>A0ABR4N772_9FUNG</name>
<dbReference type="Proteomes" id="UP001527925">
    <property type="component" value="Unassembled WGS sequence"/>
</dbReference>
<feature type="compositionally biased region" description="Low complexity" evidence="1">
    <location>
        <begin position="329"/>
        <end position="367"/>
    </location>
</feature>
<evidence type="ECO:0000256" key="1">
    <source>
        <dbReference type="SAM" id="MobiDB-lite"/>
    </source>
</evidence>
<feature type="signal peptide" evidence="3">
    <location>
        <begin position="1"/>
        <end position="20"/>
    </location>
</feature>
<organism evidence="4 5">
    <name type="scientific">Polyrhizophydium stewartii</name>
    <dbReference type="NCBI Taxonomy" id="2732419"/>
    <lineage>
        <taxon>Eukaryota</taxon>
        <taxon>Fungi</taxon>
        <taxon>Fungi incertae sedis</taxon>
        <taxon>Chytridiomycota</taxon>
        <taxon>Chytridiomycota incertae sedis</taxon>
        <taxon>Chytridiomycetes</taxon>
        <taxon>Rhizophydiales</taxon>
        <taxon>Rhizophydiales incertae sedis</taxon>
        <taxon>Polyrhizophydium</taxon>
    </lineage>
</organism>
<protein>
    <submittedName>
        <fullName evidence="4">Uncharacterized protein</fullName>
    </submittedName>
</protein>
<keyword evidence="3" id="KW-0732">Signal</keyword>
<sequence>MLPTAAVAFALAALAPAVRAQWVQFVAVPLCRNTTASQFSAAGLTFDILSPANFAGSPAACQLDSQNSTRSLYYQLTLDKSTVTLYECPSTNCTNCAAVLNVTNIANVATPDCGTFFSFLTSSSDPADGLPNVSVKYGGGAFATAYYSITNNCAHVTPTSWIKTTFDDANGIINTFTCTASDCQTGCTSALRAFKPSPPGQTTCHAGTTYDNKYTTATPLKSTSRYNKPSAIDFNPPSLGSKTLTDSASPTGKPVGDKSGLADSSSPSNTGLIIGIAAGALVLIGAVIAAVVLIRRKGSSDKSASAPMLPMQPQSHASSEYAESQVGGYRQSYQPPYQHPQQQPYHQQQQQQQQRQSYQQPSWQAGGPAPGPYGPQTTRSSMPPSTFGASSPPEGSTGYTSSVPPARTSMEPLASDQKFPIVEARRV</sequence>
<evidence type="ECO:0000256" key="2">
    <source>
        <dbReference type="SAM" id="Phobius"/>
    </source>
</evidence>
<evidence type="ECO:0000313" key="5">
    <source>
        <dbReference type="Proteomes" id="UP001527925"/>
    </source>
</evidence>
<keyword evidence="2" id="KW-1133">Transmembrane helix</keyword>
<accession>A0ABR4N772</accession>
<reference evidence="4 5" key="1">
    <citation type="submission" date="2023-09" db="EMBL/GenBank/DDBJ databases">
        <title>Pangenome analysis of Batrachochytrium dendrobatidis and related Chytrids.</title>
        <authorList>
            <person name="Yacoub M.N."/>
            <person name="Stajich J.E."/>
            <person name="James T.Y."/>
        </authorList>
    </citation>
    <scope>NUCLEOTIDE SEQUENCE [LARGE SCALE GENOMIC DNA]</scope>
    <source>
        <strain evidence="4 5">JEL0888</strain>
    </source>
</reference>
<proteinExistence type="predicted"/>
<keyword evidence="2" id="KW-0472">Membrane</keyword>
<feature type="region of interest" description="Disordered" evidence="1">
    <location>
        <begin position="225"/>
        <end position="266"/>
    </location>
</feature>
<feature type="region of interest" description="Disordered" evidence="1">
    <location>
        <begin position="300"/>
        <end position="427"/>
    </location>
</feature>
<evidence type="ECO:0000313" key="4">
    <source>
        <dbReference type="EMBL" id="KAL2915316.1"/>
    </source>
</evidence>
<comment type="caution">
    <text evidence="4">The sequence shown here is derived from an EMBL/GenBank/DDBJ whole genome shotgun (WGS) entry which is preliminary data.</text>
</comment>
<dbReference type="EMBL" id="JADGIZ020000025">
    <property type="protein sequence ID" value="KAL2915316.1"/>
    <property type="molecule type" value="Genomic_DNA"/>
</dbReference>
<evidence type="ECO:0000256" key="3">
    <source>
        <dbReference type="SAM" id="SignalP"/>
    </source>
</evidence>
<keyword evidence="2" id="KW-0812">Transmembrane</keyword>
<gene>
    <name evidence="4" type="ORF">HK105_205181</name>
</gene>
<feature type="compositionally biased region" description="Polar residues" evidence="1">
    <location>
        <begin position="312"/>
        <end position="322"/>
    </location>
</feature>
<feature type="compositionally biased region" description="Polar residues" evidence="1">
    <location>
        <begin position="238"/>
        <end position="250"/>
    </location>
</feature>
<feature type="compositionally biased region" description="Polar residues" evidence="1">
    <location>
        <begin position="376"/>
        <end position="403"/>
    </location>
</feature>